<dbReference type="PROSITE" id="PS50109">
    <property type="entry name" value="HIS_KIN"/>
    <property type="match status" value="1"/>
</dbReference>
<dbReference type="InterPro" id="IPR011006">
    <property type="entry name" value="CheY-like_superfamily"/>
</dbReference>
<keyword evidence="10" id="KW-0238">DNA-binding</keyword>
<feature type="chain" id="PRO_5038833281" description="histidine kinase" evidence="13">
    <location>
        <begin position="27"/>
        <end position="1448"/>
    </location>
</feature>
<accession>A0A9D9EDK0</accession>
<feature type="signal peptide" evidence="13">
    <location>
        <begin position="1"/>
        <end position="26"/>
    </location>
</feature>
<keyword evidence="8" id="KW-0902">Two-component regulatory system</keyword>
<dbReference type="SMART" id="SM00342">
    <property type="entry name" value="HTH_ARAC"/>
    <property type="match status" value="1"/>
</dbReference>
<dbReference type="PROSITE" id="PS00041">
    <property type="entry name" value="HTH_ARAC_FAMILY_1"/>
    <property type="match status" value="1"/>
</dbReference>
<dbReference type="Gene3D" id="1.10.287.130">
    <property type="match status" value="1"/>
</dbReference>
<dbReference type="FunFam" id="1.10.287.130:FF:000045">
    <property type="entry name" value="Two-component system sensor histidine kinase/response regulator"/>
    <property type="match status" value="1"/>
</dbReference>
<organism evidence="17 18">
    <name type="scientific">Candidatus Cryptobacteroides merdavium</name>
    <dbReference type="NCBI Taxonomy" id="2840769"/>
    <lineage>
        <taxon>Bacteria</taxon>
        <taxon>Pseudomonadati</taxon>
        <taxon>Bacteroidota</taxon>
        <taxon>Bacteroidia</taxon>
        <taxon>Bacteroidales</taxon>
        <taxon>Candidatus Cryptobacteroides</taxon>
    </lineage>
</organism>
<dbReference type="Gene3D" id="3.40.50.2300">
    <property type="match status" value="1"/>
</dbReference>
<dbReference type="SUPFAM" id="SSF63829">
    <property type="entry name" value="Calcium-dependent phosphotriesterase"/>
    <property type="match status" value="2"/>
</dbReference>
<dbReference type="InterPro" id="IPR005467">
    <property type="entry name" value="His_kinase_dom"/>
</dbReference>
<evidence type="ECO:0000256" key="7">
    <source>
        <dbReference type="ARBA" id="ARBA00022840"/>
    </source>
</evidence>
<dbReference type="FunFam" id="3.30.565.10:FF:000037">
    <property type="entry name" value="Hybrid sensor histidine kinase/response regulator"/>
    <property type="match status" value="1"/>
</dbReference>
<dbReference type="GO" id="GO:0005524">
    <property type="term" value="F:ATP binding"/>
    <property type="evidence" value="ECO:0007669"/>
    <property type="project" value="UniProtKB-KW"/>
</dbReference>
<keyword evidence="7" id="KW-0067">ATP-binding</keyword>
<evidence type="ECO:0000259" key="15">
    <source>
        <dbReference type="PROSITE" id="PS50109"/>
    </source>
</evidence>
<dbReference type="PROSITE" id="PS50110">
    <property type="entry name" value="RESPONSE_REGULATORY"/>
    <property type="match status" value="1"/>
</dbReference>
<dbReference type="Gene3D" id="3.30.565.10">
    <property type="entry name" value="Histidine kinase-like ATPase, C-terminal domain"/>
    <property type="match status" value="1"/>
</dbReference>
<keyword evidence="3 12" id="KW-0597">Phosphoprotein</keyword>
<evidence type="ECO:0000256" key="4">
    <source>
        <dbReference type="ARBA" id="ARBA00022679"/>
    </source>
</evidence>
<dbReference type="GO" id="GO:0000155">
    <property type="term" value="F:phosphorelay sensor kinase activity"/>
    <property type="evidence" value="ECO:0007669"/>
    <property type="project" value="InterPro"/>
</dbReference>
<dbReference type="Pfam" id="PF00512">
    <property type="entry name" value="HisKA"/>
    <property type="match status" value="1"/>
</dbReference>
<evidence type="ECO:0000313" key="17">
    <source>
        <dbReference type="EMBL" id="MBO8445483.1"/>
    </source>
</evidence>
<dbReference type="InterPro" id="IPR015943">
    <property type="entry name" value="WD40/YVTN_repeat-like_dom_sf"/>
</dbReference>
<dbReference type="PROSITE" id="PS01124">
    <property type="entry name" value="HTH_ARAC_FAMILY_2"/>
    <property type="match status" value="1"/>
</dbReference>
<name>A0A9D9EDK0_9BACT</name>
<dbReference type="Gene3D" id="1.10.10.60">
    <property type="entry name" value="Homeodomain-like"/>
    <property type="match status" value="1"/>
</dbReference>
<feature type="domain" description="HTH araC/xylS-type" evidence="14">
    <location>
        <begin position="1340"/>
        <end position="1439"/>
    </location>
</feature>
<comment type="caution">
    <text evidence="17">The sequence shown here is derived from an EMBL/GenBank/DDBJ whole genome shotgun (WGS) entry which is preliminary data.</text>
</comment>
<keyword evidence="11" id="KW-0804">Transcription</keyword>
<evidence type="ECO:0000256" key="3">
    <source>
        <dbReference type="ARBA" id="ARBA00022553"/>
    </source>
</evidence>
<dbReference type="InterPro" id="IPR003661">
    <property type="entry name" value="HisK_dim/P_dom"/>
</dbReference>
<evidence type="ECO:0000256" key="11">
    <source>
        <dbReference type="ARBA" id="ARBA00023163"/>
    </source>
</evidence>
<dbReference type="InterPro" id="IPR011047">
    <property type="entry name" value="Quinoprotein_ADH-like_sf"/>
</dbReference>
<dbReference type="InterPro" id="IPR009057">
    <property type="entry name" value="Homeodomain-like_sf"/>
</dbReference>
<reference evidence="17" key="2">
    <citation type="journal article" date="2021" name="PeerJ">
        <title>Extensive microbial diversity within the chicken gut microbiome revealed by metagenomics and culture.</title>
        <authorList>
            <person name="Gilroy R."/>
            <person name="Ravi A."/>
            <person name="Getino M."/>
            <person name="Pursley I."/>
            <person name="Horton D.L."/>
            <person name="Alikhan N.F."/>
            <person name="Baker D."/>
            <person name="Gharbi K."/>
            <person name="Hall N."/>
            <person name="Watson M."/>
            <person name="Adriaenssens E.M."/>
            <person name="Foster-Nyarko E."/>
            <person name="Jarju S."/>
            <person name="Secka A."/>
            <person name="Antonio M."/>
            <person name="Oren A."/>
            <person name="Chaudhuri R.R."/>
            <person name="La Ragione R."/>
            <person name="Hildebrand F."/>
            <person name="Pallen M.J."/>
        </authorList>
    </citation>
    <scope>NUCLEOTIDE SEQUENCE</scope>
    <source>
        <strain evidence="17">D5-748</strain>
    </source>
</reference>
<keyword evidence="4" id="KW-0808">Transferase</keyword>
<dbReference type="EMBL" id="JADIMO010000095">
    <property type="protein sequence ID" value="MBO8445483.1"/>
    <property type="molecule type" value="Genomic_DNA"/>
</dbReference>
<reference evidence="17" key="1">
    <citation type="submission" date="2020-10" db="EMBL/GenBank/DDBJ databases">
        <authorList>
            <person name="Gilroy R."/>
        </authorList>
    </citation>
    <scope>NUCLEOTIDE SEQUENCE</scope>
    <source>
        <strain evidence="17">D5-748</strain>
    </source>
</reference>
<keyword evidence="9" id="KW-0805">Transcription regulation</keyword>
<feature type="domain" description="Histidine kinase" evidence="15">
    <location>
        <begin position="916"/>
        <end position="1135"/>
    </location>
</feature>
<evidence type="ECO:0000256" key="2">
    <source>
        <dbReference type="ARBA" id="ARBA00012438"/>
    </source>
</evidence>
<dbReference type="PRINTS" id="PR00344">
    <property type="entry name" value="BCTRLSENSOR"/>
</dbReference>
<feature type="modified residue" description="4-aspartylphosphate" evidence="12">
    <location>
        <position position="1227"/>
    </location>
</feature>
<dbReference type="InterPro" id="IPR036890">
    <property type="entry name" value="HATPase_C_sf"/>
</dbReference>
<dbReference type="Gene3D" id="2.60.40.10">
    <property type="entry name" value="Immunoglobulins"/>
    <property type="match status" value="1"/>
</dbReference>
<dbReference type="Pfam" id="PF07494">
    <property type="entry name" value="Reg_prop"/>
    <property type="match status" value="4"/>
</dbReference>
<dbReference type="Pfam" id="PF02518">
    <property type="entry name" value="HATPase_c"/>
    <property type="match status" value="1"/>
</dbReference>
<dbReference type="InterPro" id="IPR036097">
    <property type="entry name" value="HisK_dim/P_sf"/>
</dbReference>
<dbReference type="GO" id="GO:0043565">
    <property type="term" value="F:sequence-specific DNA binding"/>
    <property type="evidence" value="ECO:0007669"/>
    <property type="project" value="InterPro"/>
</dbReference>
<dbReference type="InterPro" id="IPR018062">
    <property type="entry name" value="HTH_AraC-typ_CS"/>
</dbReference>
<dbReference type="SMART" id="SM00448">
    <property type="entry name" value="REC"/>
    <property type="match status" value="1"/>
</dbReference>
<dbReference type="SMART" id="SM00388">
    <property type="entry name" value="HisKA"/>
    <property type="match status" value="1"/>
</dbReference>
<evidence type="ECO:0000259" key="14">
    <source>
        <dbReference type="PROSITE" id="PS01124"/>
    </source>
</evidence>
<evidence type="ECO:0000256" key="9">
    <source>
        <dbReference type="ARBA" id="ARBA00023015"/>
    </source>
</evidence>
<dbReference type="PANTHER" id="PTHR43547">
    <property type="entry name" value="TWO-COMPONENT HISTIDINE KINASE"/>
    <property type="match status" value="1"/>
</dbReference>
<dbReference type="Proteomes" id="UP000823619">
    <property type="component" value="Unassembled WGS sequence"/>
</dbReference>
<gene>
    <name evidence="17" type="ORF">IAC23_07300</name>
</gene>
<dbReference type="Pfam" id="PF07495">
    <property type="entry name" value="Y_Y_Y"/>
    <property type="match status" value="1"/>
</dbReference>
<dbReference type="SUPFAM" id="SSF55874">
    <property type="entry name" value="ATPase domain of HSP90 chaperone/DNA topoisomerase II/histidine kinase"/>
    <property type="match status" value="1"/>
</dbReference>
<evidence type="ECO:0000256" key="13">
    <source>
        <dbReference type="SAM" id="SignalP"/>
    </source>
</evidence>
<dbReference type="EC" id="2.7.13.3" evidence="2"/>
<dbReference type="InterPro" id="IPR004358">
    <property type="entry name" value="Sig_transdc_His_kin-like_C"/>
</dbReference>
<keyword evidence="6" id="KW-0418">Kinase</keyword>
<dbReference type="InterPro" id="IPR011110">
    <property type="entry name" value="Reg_prop"/>
</dbReference>
<keyword evidence="5" id="KW-0547">Nucleotide-binding</keyword>
<dbReference type="InterPro" id="IPR013783">
    <property type="entry name" value="Ig-like_fold"/>
</dbReference>
<keyword evidence="13" id="KW-0732">Signal</keyword>
<evidence type="ECO:0000259" key="16">
    <source>
        <dbReference type="PROSITE" id="PS50110"/>
    </source>
</evidence>
<dbReference type="InterPro" id="IPR018060">
    <property type="entry name" value="HTH_AraC"/>
</dbReference>
<evidence type="ECO:0000256" key="6">
    <source>
        <dbReference type="ARBA" id="ARBA00022777"/>
    </source>
</evidence>
<evidence type="ECO:0000256" key="8">
    <source>
        <dbReference type="ARBA" id="ARBA00023012"/>
    </source>
</evidence>
<evidence type="ECO:0000313" key="18">
    <source>
        <dbReference type="Proteomes" id="UP000823619"/>
    </source>
</evidence>
<dbReference type="InterPro" id="IPR001789">
    <property type="entry name" value="Sig_transdc_resp-reg_receiver"/>
</dbReference>
<feature type="domain" description="Response regulatory" evidence="16">
    <location>
        <begin position="1178"/>
        <end position="1294"/>
    </location>
</feature>
<evidence type="ECO:0000256" key="1">
    <source>
        <dbReference type="ARBA" id="ARBA00000085"/>
    </source>
</evidence>
<dbReference type="SMART" id="SM00387">
    <property type="entry name" value="HATPase_c"/>
    <property type="match status" value="1"/>
</dbReference>
<dbReference type="GO" id="GO:0003700">
    <property type="term" value="F:DNA-binding transcription factor activity"/>
    <property type="evidence" value="ECO:0007669"/>
    <property type="project" value="InterPro"/>
</dbReference>
<dbReference type="PANTHER" id="PTHR43547:SF2">
    <property type="entry name" value="HYBRID SIGNAL TRANSDUCTION HISTIDINE KINASE C"/>
    <property type="match status" value="1"/>
</dbReference>
<proteinExistence type="predicted"/>
<dbReference type="SUPFAM" id="SSF52172">
    <property type="entry name" value="CheY-like"/>
    <property type="match status" value="1"/>
</dbReference>
<evidence type="ECO:0000256" key="5">
    <source>
        <dbReference type="ARBA" id="ARBA00022741"/>
    </source>
</evidence>
<dbReference type="Gene3D" id="2.130.10.10">
    <property type="entry name" value="YVTN repeat-like/Quinoprotein amine dehydrogenase"/>
    <property type="match status" value="3"/>
</dbReference>
<comment type="catalytic activity">
    <reaction evidence="1">
        <text>ATP + protein L-histidine = ADP + protein N-phospho-L-histidine.</text>
        <dbReference type="EC" id="2.7.13.3"/>
    </reaction>
</comment>
<evidence type="ECO:0000256" key="10">
    <source>
        <dbReference type="ARBA" id="ARBA00023125"/>
    </source>
</evidence>
<dbReference type="SUPFAM" id="SSF50998">
    <property type="entry name" value="Quinoprotein alcohol dehydrogenase-like"/>
    <property type="match status" value="1"/>
</dbReference>
<sequence length="1448" mass="162057">MPKASKIFSLFLPLLLAVAPAGNLHAAPLDCIFEHYSSDDGLPHNSISDIHQDSRGYIWLCTWYGLSRFDGNTFVNYTILPGDYTNLSHNRILSIEEDAEGFLWLTTYDYRLFRFDPVAEKFTSIPDDIEVAGPEDMKVKFFHCDRQGYTWVAFRNSGLYRISPDLEVTSFSGDGQNGAGRSISAIYEGSDGTVYAVSELGISAIRDGRPALVSRTSDVISFAEFGSRLYFVSPDNLLSVDMATGKQKKASLAECGAGPATAMALSGSEHKTLYVGFRDNAVASIDTSSLGIDVHRTDMGRVRYLFPDSEGLLWIATERTGIWSYNPCKSSFRHYEHPRNVKSYYVDTLAMVMEHDGQPWIKMNNYGFGYYDRDNDSIVPLSNVKEQTGSRFMNGVACFEVDSTGVVWLSTIMRGLERVTVVTPKLDVIVPPARSDDMLSASEVRAIFRDSRDDVWVATKSSELYIYSPDMSTCRRFPNPETLGNIYAIYEDSSGNIWLGTKGNGLIRLSPSASGYEVTHFRHDQNDGSSISSDNIYSIVQDLDGRIWFGTYGGGLSMLSSPESTSFCTVYDNFPDYPLEYGDRVRYLHCMKDGRMLVATVGGLIWFRPQDNVELTVFHSVRKIPGDMHSLGNNDIIHIFDDNDGNTWLCTFGGGIDRIRFDGDEARFDIISTADGLSSNIVLSAVCSEDGDIWLATETGLSKIEHGGNTVTNYTKYDGMVPTTFSEATCARLKDGSLVFGTCNNVYRINPDDFIYTSEPLRLALSGLSIDGTRVPLTGKITIPHDYSFFRINFTSLNYKLQGMINYSYKLDGYDKKWITGQTGGATYSRIPPGKYRFLVTASSSHGVEADTDTVAVDVRVMPSVWTCTAAKIIYVLVILAIASVLVRMFLTSMKLRNDVKLEQNLNDMKVRFFTNISHELRTPLTLILGGIDDVQKNLSPGDRSEYSVNLVYKNARRMMTLVDQLLDIRRIVSGKMRLRVSQMDIVQLIRKVYDDFKDMSAERNMELSFTHSVDSLMIWGDAGRLEALIYNLLSNAFKYTSDGGRIEVAIYYREGVQEFTLMVRDNGIGIPKEKRTAIFEPFVQASDASLKGMSSSGIGLSFCKEIVDIHGGRIWVESEVNRGSSFYVTLPTDRDHFSDETAEFIEEDAGQSGSEVSEAYGLSKYKVKPTFPSGALKVLVAEDNSELKVYIYNCLINRYDVRDVSNGKEALQVIDGGWMPDMIVTDLMMPEMDGIELINKVRSDFTTSHIPIIMITAKHENDTHVKAMKYGADGYIAKPFTMELLVARMENLLDRRREIISRMSAAEPVANGKGRRGAKPVEIVPDEVVITDRDGELIRKVMKWLEENVSDSEVTVDNLASYVGMGRTSMYNKLKGLTGKSPVELIQEYRLEKATYYLKSGQYSVSETSYKVGFSDPGYFSRSFKKHFGISPADYIKEHKNSQQKIC</sequence>
<dbReference type="CDD" id="cd00082">
    <property type="entry name" value="HisKA"/>
    <property type="match status" value="1"/>
</dbReference>
<dbReference type="Pfam" id="PF12833">
    <property type="entry name" value="HTH_18"/>
    <property type="match status" value="1"/>
</dbReference>
<dbReference type="InterPro" id="IPR011123">
    <property type="entry name" value="Y_Y_Y"/>
</dbReference>
<dbReference type="SUPFAM" id="SSF46689">
    <property type="entry name" value="Homeodomain-like"/>
    <property type="match status" value="1"/>
</dbReference>
<protein>
    <recommendedName>
        <fullName evidence="2">histidine kinase</fullName>
        <ecNumber evidence="2">2.7.13.3</ecNumber>
    </recommendedName>
</protein>
<evidence type="ECO:0000256" key="12">
    <source>
        <dbReference type="PROSITE-ProRule" id="PRU00169"/>
    </source>
</evidence>
<dbReference type="SUPFAM" id="SSF47384">
    <property type="entry name" value="Homodimeric domain of signal transducing histidine kinase"/>
    <property type="match status" value="1"/>
</dbReference>
<dbReference type="InterPro" id="IPR003594">
    <property type="entry name" value="HATPase_dom"/>
</dbReference>
<dbReference type="CDD" id="cd00075">
    <property type="entry name" value="HATPase"/>
    <property type="match status" value="1"/>
</dbReference>
<dbReference type="Pfam" id="PF00072">
    <property type="entry name" value="Response_reg"/>
    <property type="match status" value="1"/>
</dbReference>